<keyword evidence="2" id="KW-0732">Signal</keyword>
<dbReference type="EMBL" id="HBGY01021273">
    <property type="protein sequence ID" value="CAD9590950.1"/>
    <property type="molecule type" value="Transcribed_RNA"/>
</dbReference>
<evidence type="ECO:0000256" key="1">
    <source>
        <dbReference type="SAM" id="Phobius"/>
    </source>
</evidence>
<dbReference type="AlphaFoldDB" id="A0A7S2PCC7"/>
<evidence type="ECO:0000256" key="2">
    <source>
        <dbReference type="SAM" id="SignalP"/>
    </source>
</evidence>
<evidence type="ECO:0000313" key="3">
    <source>
        <dbReference type="EMBL" id="CAD9590950.1"/>
    </source>
</evidence>
<keyword evidence="1" id="KW-1133">Transmembrane helix</keyword>
<proteinExistence type="predicted"/>
<keyword evidence="1" id="KW-0812">Transmembrane</keyword>
<feature type="signal peptide" evidence="2">
    <location>
        <begin position="1"/>
        <end position="20"/>
    </location>
</feature>
<name>A0A7S2PCC7_9STRA</name>
<accession>A0A7S2PCC7</accession>
<organism evidence="3">
    <name type="scientific">Leptocylindrus danicus</name>
    <dbReference type="NCBI Taxonomy" id="163516"/>
    <lineage>
        <taxon>Eukaryota</taxon>
        <taxon>Sar</taxon>
        <taxon>Stramenopiles</taxon>
        <taxon>Ochrophyta</taxon>
        <taxon>Bacillariophyta</taxon>
        <taxon>Coscinodiscophyceae</taxon>
        <taxon>Chaetocerotophycidae</taxon>
        <taxon>Leptocylindrales</taxon>
        <taxon>Leptocylindraceae</taxon>
        <taxon>Leptocylindrus</taxon>
    </lineage>
</organism>
<feature type="chain" id="PRO_5031530052" evidence="2">
    <location>
        <begin position="21"/>
        <end position="131"/>
    </location>
</feature>
<protein>
    <submittedName>
        <fullName evidence="3">Uncharacterized protein</fullName>
    </submittedName>
</protein>
<feature type="transmembrane region" description="Helical" evidence="1">
    <location>
        <begin position="96"/>
        <end position="117"/>
    </location>
</feature>
<gene>
    <name evidence="3" type="ORF">LDAN0321_LOCUS13387</name>
</gene>
<keyword evidence="1" id="KW-0472">Membrane</keyword>
<reference evidence="3" key="1">
    <citation type="submission" date="2021-01" db="EMBL/GenBank/DDBJ databases">
        <authorList>
            <person name="Corre E."/>
            <person name="Pelletier E."/>
            <person name="Niang G."/>
            <person name="Scheremetjew M."/>
            <person name="Finn R."/>
            <person name="Kale V."/>
            <person name="Holt S."/>
            <person name="Cochrane G."/>
            <person name="Meng A."/>
            <person name="Brown T."/>
            <person name="Cohen L."/>
        </authorList>
    </citation>
    <scope>NUCLEOTIDE SEQUENCE</scope>
    <source>
        <strain evidence="3">B650</strain>
    </source>
</reference>
<sequence>MNTAVIRQALLLLILPLASAFVVTPGTSFVGSPECAIKLQAVASSDLMMGSMATSADVHASSAIASATSSSLQVAESVDLAGFLVDTLGGFINSPAILLLPIGVAVALASLIAWFIVSYANPTVESTDFDE</sequence>